<evidence type="ECO:0000259" key="1">
    <source>
        <dbReference type="PROSITE" id="PS50011"/>
    </source>
</evidence>
<reference evidence="3 5" key="2">
    <citation type="submission" date="2016-11" db="EMBL/GenBank/DDBJ databases">
        <title>Rhizobium leguminosarum bv. viciae strain Vaf12 isolated from Vavilovia formosa root nodules from Russia, Dagestan.</title>
        <authorList>
            <person name="Kimeklis A."/>
        </authorList>
    </citation>
    <scope>NUCLEOTIDE SEQUENCE [LARGE SCALE GENOMIC DNA]</scope>
    <source>
        <strain evidence="3 5">Vaf-108</strain>
        <plasmid evidence="5">Plasmid unnamed3 sequence</plasmid>
        <plasmid evidence="3">unnamed3</plasmid>
    </source>
</reference>
<dbReference type="InterPro" id="IPR011009">
    <property type="entry name" value="Kinase-like_dom_sf"/>
</dbReference>
<dbReference type="Gene3D" id="1.10.510.10">
    <property type="entry name" value="Transferase(Phosphotransferase) domain 1"/>
    <property type="match status" value="1"/>
</dbReference>
<evidence type="ECO:0000313" key="2">
    <source>
        <dbReference type="EMBL" id="ANP91554.1"/>
    </source>
</evidence>
<dbReference type="Proteomes" id="UP000183050">
    <property type="component" value="Plasmid unnamed3"/>
</dbReference>
<dbReference type="SMART" id="SM00220">
    <property type="entry name" value="S_TKc"/>
    <property type="match status" value="1"/>
</dbReference>
<dbReference type="OrthoDB" id="9801841at2"/>
<dbReference type="GO" id="GO:0004674">
    <property type="term" value="F:protein serine/threonine kinase activity"/>
    <property type="evidence" value="ECO:0007669"/>
    <property type="project" value="TreeGrafter"/>
</dbReference>
<organism evidence="2 4">
    <name type="scientific">Rhizobium leguminosarum</name>
    <dbReference type="NCBI Taxonomy" id="384"/>
    <lineage>
        <taxon>Bacteria</taxon>
        <taxon>Pseudomonadati</taxon>
        <taxon>Pseudomonadota</taxon>
        <taxon>Alphaproteobacteria</taxon>
        <taxon>Hyphomicrobiales</taxon>
        <taxon>Rhizobiaceae</taxon>
        <taxon>Rhizobium/Agrobacterium group</taxon>
        <taxon>Rhizobium</taxon>
    </lineage>
</organism>
<dbReference type="SUPFAM" id="SSF56112">
    <property type="entry name" value="Protein kinase-like (PK-like)"/>
    <property type="match status" value="1"/>
</dbReference>
<geneLocation type="plasmid" evidence="2 4">
    <name>unnamed4</name>
</geneLocation>
<reference evidence="2 4" key="1">
    <citation type="submission" date="2016-06" db="EMBL/GenBank/DDBJ databases">
        <title>Microsymbionts genomes from the relict species Vavilovia formosa.</title>
        <authorList>
            <person name="Chirak E."/>
            <person name="Kimeklis A."/>
            <person name="Andronov E."/>
        </authorList>
    </citation>
    <scope>NUCLEOTIDE SEQUENCE [LARGE SCALE GENOMIC DNA]</scope>
    <source>
        <strain evidence="2 4">Vaf10</strain>
        <plasmid evidence="4">Plasmid unnamed4</plasmid>
        <plasmid evidence="2">unnamed4</plasmid>
    </source>
</reference>
<dbReference type="PROSITE" id="PS50011">
    <property type="entry name" value="PROTEIN_KINASE_DOM"/>
    <property type="match status" value="1"/>
</dbReference>
<dbReference type="PANTHER" id="PTHR44167">
    <property type="entry name" value="OVARIAN-SPECIFIC SERINE/THREONINE-PROTEIN KINASE LOK-RELATED"/>
    <property type="match status" value="1"/>
</dbReference>
<geneLocation type="plasmid" evidence="5">
    <name>unnamed3 sequence</name>
</geneLocation>
<dbReference type="PANTHER" id="PTHR44167:SF30">
    <property type="entry name" value="PHOSPHORYLASE KINASE"/>
    <property type="match status" value="1"/>
</dbReference>
<gene>
    <name evidence="2" type="ORF">BA011_36220</name>
    <name evidence="3" type="ORF">BMW22_36140</name>
</gene>
<dbReference type="RefSeq" id="WP_065284703.1">
    <property type="nucleotide sequence ID" value="NZ_CP016292.1"/>
</dbReference>
<name>A0A1B1CP61_RHILE</name>
<dbReference type="GO" id="GO:0005524">
    <property type="term" value="F:ATP binding"/>
    <property type="evidence" value="ECO:0007669"/>
    <property type="project" value="InterPro"/>
</dbReference>
<evidence type="ECO:0000313" key="5">
    <source>
        <dbReference type="Proteomes" id="UP000183050"/>
    </source>
</evidence>
<dbReference type="InterPro" id="IPR000719">
    <property type="entry name" value="Prot_kinase_dom"/>
</dbReference>
<dbReference type="EMBL" id="CP018231">
    <property type="protein sequence ID" value="API56832.1"/>
    <property type="molecule type" value="Genomic_DNA"/>
</dbReference>
<dbReference type="AlphaFoldDB" id="A0A1B1CP61"/>
<protein>
    <recommendedName>
        <fullName evidence="1">Protein kinase domain-containing protein</fullName>
    </recommendedName>
</protein>
<keyword evidence="2" id="KW-0614">Plasmid</keyword>
<accession>A0A1B1CP61</accession>
<dbReference type="EMBL" id="CP016292">
    <property type="protein sequence ID" value="ANP91554.1"/>
    <property type="molecule type" value="Genomic_DNA"/>
</dbReference>
<geneLocation type="plasmid" evidence="3">
    <name>unnamed3</name>
</geneLocation>
<dbReference type="Pfam" id="PF00069">
    <property type="entry name" value="Pkinase"/>
    <property type="match status" value="1"/>
</dbReference>
<proteinExistence type="predicted"/>
<dbReference type="Proteomes" id="UP000092691">
    <property type="component" value="Plasmid unnamed4"/>
</dbReference>
<evidence type="ECO:0000313" key="3">
    <source>
        <dbReference type="EMBL" id="API56832.1"/>
    </source>
</evidence>
<evidence type="ECO:0000313" key="4">
    <source>
        <dbReference type="Proteomes" id="UP000092691"/>
    </source>
</evidence>
<sequence>MDSAQAKIFAEGIIGTSVSGWAIDGILGNGKSAVVLSGVRDGVEGAVKIFHPELIERYGRAVQLERINRERQLIGKRHPHLVRILEGGECAATGHLFVVMERLPFKNFHQVGSLIPPENYGTLISQIASAARFLEDLGLAHRDVKPENIAISGDFSRAILLDLGVLLPIGVSNLTDADQRPFIGTLRYSSPEFLDRKEKDTIEGWRAVTFYQMGAVLHDLLMKKPIFAEVSEPFTLLVDAVRGTTPTISGGEPRLMFLARRALVKKPEVRLEMLSWSDFEDAAKLEDVNAEARKLSILERQKLARANMSTASLADAERRRLFLQRMDQFTQQLDTRLASILAEAACFPLRRSDIFEAENDSREIMLSFSADEAKGMEFQLALKFVILNLDDNEGTPQYVIRYSDALSSRAIEASELNHQRTIFKGSEEDLYSSSLLQAVLLGTLESYYTKIETGSVAGDATHFLSTEENSI</sequence>
<feature type="domain" description="Protein kinase" evidence="1">
    <location>
        <begin position="21"/>
        <end position="285"/>
    </location>
</feature>